<dbReference type="CDD" id="cd00024">
    <property type="entry name" value="CD_CSD"/>
    <property type="match status" value="1"/>
</dbReference>
<name>A0A8H5WP86_FUSHE</name>
<comment type="subunit">
    <text evidence="1">Component of the NuA4 histone acetyltransferase complex.</text>
</comment>
<dbReference type="PROSITE" id="PS50013">
    <property type="entry name" value="CHROMO_2"/>
    <property type="match status" value="1"/>
</dbReference>
<evidence type="ECO:0000259" key="2">
    <source>
        <dbReference type="PROSITE" id="PS50013"/>
    </source>
</evidence>
<gene>
    <name evidence="3" type="ORF">FHETE_5844</name>
</gene>
<sequence length="132" mass="15514">MLDLEYYVDYFATNLHNAEEIDEEDLIFEGAYETIVEEYGPQSPWYSAIAEEVDLQKLFPHVVLQYWASMGGRCQATGFEMYHVYRIVSEEKRHFEVQWIGYSDTDTSWEPKGKVRKICPAAIIAWKTRCLD</sequence>
<reference evidence="3 4" key="1">
    <citation type="submission" date="2020-05" db="EMBL/GenBank/DDBJ databases">
        <title>Identification and distribution of gene clusters putatively required for synthesis of sphingolipid metabolism inhibitors in phylogenetically diverse species of the filamentous fungus Fusarium.</title>
        <authorList>
            <person name="Kim H.-S."/>
            <person name="Busman M."/>
            <person name="Brown D.W."/>
            <person name="Divon H."/>
            <person name="Uhlig S."/>
            <person name="Proctor R.H."/>
        </authorList>
    </citation>
    <scope>NUCLEOTIDE SEQUENCE [LARGE SCALE GENOMIC DNA]</scope>
    <source>
        <strain evidence="3 4">NRRL 20693</strain>
    </source>
</reference>
<evidence type="ECO:0000313" key="3">
    <source>
        <dbReference type="EMBL" id="KAF5667141.1"/>
    </source>
</evidence>
<organism evidence="3 4">
    <name type="scientific">Fusarium heterosporum</name>
    <dbReference type="NCBI Taxonomy" id="42747"/>
    <lineage>
        <taxon>Eukaryota</taxon>
        <taxon>Fungi</taxon>
        <taxon>Dikarya</taxon>
        <taxon>Ascomycota</taxon>
        <taxon>Pezizomycotina</taxon>
        <taxon>Sordariomycetes</taxon>
        <taxon>Hypocreomycetidae</taxon>
        <taxon>Hypocreales</taxon>
        <taxon>Nectriaceae</taxon>
        <taxon>Fusarium</taxon>
        <taxon>Fusarium heterosporum species complex</taxon>
    </lineage>
</organism>
<evidence type="ECO:0000313" key="4">
    <source>
        <dbReference type="Proteomes" id="UP000567885"/>
    </source>
</evidence>
<proteinExistence type="predicted"/>
<feature type="domain" description="Chromo" evidence="2">
    <location>
        <begin position="82"/>
        <end position="132"/>
    </location>
</feature>
<dbReference type="Proteomes" id="UP000567885">
    <property type="component" value="Unassembled WGS sequence"/>
</dbReference>
<dbReference type="GO" id="GO:0006338">
    <property type="term" value="P:chromatin remodeling"/>
    <property type="evidence" value="ECO:0007669"/>
    <property type="project" value="UniProtKB-ARBA"/>
</dbReference>
<dbReference type="AlphaFoldDB" id="A0A8H5WP86"/>
<dbReference type="Gene3D" id="2.40.50.40">
    <property type="match status" value="1"/>
</dbReference>
<evidence type="ECO:0000256" key="1">
    <source>
        <dbReference type="ARBA" id="ARBA00011353"/>
    </source>
</evidence>
<dbReference type="EMBL" id="JAAGWQ010000103">
    <property type="protein sequence ID" value="KAF5667141.1"/>
    <property type="molecule type" value="Genomic_DNA"/>
</dbReference>
<protein>
    <recommendedName>
        <fullName evidence="2">Chromo domain-containing protein</fullName>
    </recommendedName>
</protein>
<dbReference type="OrthoDB" id="4969398at2759"/>
<comment type="caution">
    <text evidence="3">The sequence shown here is derived from an EMBL/GenBank/DDBJ whole genome shotgun (WGS) entry which is preliminary data.</text>
</comment>
<dbReference type="InterPro" id="IPR016197">
    <property type="entry name" value="Chromo-like_dom_sf"/>
</dbReference>
<dbReference type="InterPro" id="IPR000953">
    <property type="entry name" value="Chromo/chromo_shadow_dom"/>
</dbReference>
<keyword evidence="4" id="KW-1185">Reference proteome</keyword>
<dbReference type="SUPFAM" id="SSF54160">
    <property type="entry name" value="Chromo domain-like"/>
    <property type="match status" value="1"/>
</dbReference>
<accession>A0A8H5WP86</accession>